<gene>
    <name evidence="3" type="ORF">DI270_017130</name>
</gene>
<keyword evidence="2" id="KW-1133">Transmembrane helix</keyword>
<keyword evidence="2" id="KW-0812">Transmembrane</keyword>
<protein>
    <submittedName>
        <fullName evidence="3">Uncharacterized protein</fullName>
    </submittedName>
</protein>
<comment type="caution">
    <text evidence="3">The sequence shown here is derived from an EMBL/GenBank/DDBJ whole genome shotgun (WGS) entry which is preliminary data.</text>
</comment>
<feature type="region of interest" description="Disordered" evidence="1">
    <location>
        <begin position="125"/>
        <end position="149"/>
    </location>
</feature>
<feature type="transmembrane region" description="Helical" evidence="2">
    <location>
        <begin position="7"/>
        <end position="26"/>
    </location>
</feature>
<organism evidence="3 4">
    <name type="scientific">Microbispora triticiradicis</name>
    <dbReference type="NCBI Taxonomy" id="2200763"/>
    <lineage>
        <taxon>Bacteria</taxon>
        <taxon>Bacillati</taxon>
        <taxon>Actinomycetota</taxon>
        <taxon>Actinomycetes</taxon>
        <taxon>Streptosporangiales</taxon>
        <taxon>Streptosporangiaceae</taxon>
        <taxon>Microbispora</taxon>
    </lineage>
</organism>
<dbReference type="EMBL" id="QFZU02000071">
    <property type="protein sequence ID" value="RGA03817.1"/>
    <property type="molecule type" value="Genomic_DNA"/>
</dbReference>
<sequence length="149" mass="15062">MGRGMAIAAIVVLAGLLVVGLVGFFADPLHLPPQVLEVLDQRASVVSMFIGSAGLVVAVVALLLQVRADARQAASQPAAAAPAVPGVPQTPPAGSPVQRTVSGGERHSYGGDHIEFHGNAFGGTVVGKQVTGPTPPTPTFVDGDRDDRG</sequence>
<evidence type="ECO:0000256" key="2">
    <source>
        <dbReference type="SAM" id="Phobius"/>
    </source>
</evidence>
<keyword evidence="2" id="KW-0472">Membrane</keyword>
<accession>A0ABX9LIN7</accession>
<reference evidence="3 4" key="1">
    <citation type="submission" date="2018-08" db="EMBL/GenBank/DDBJ databases">
        <title>Microbispora. triticiradicis sp. nov., a novel actinomycete isolated from the root of wheat (Triticum aestivum L.)).</title>
        <authorList>
            <person name="Han C."/>
        </authorList>
    </citation>
    <scope>NUCLEOTIDE SEQUENCE [LARGE SCALE GENOMIC DNA]</scope>
    <source>
        <strain evidence="3 4">NEAU-HRDPA2-9</strain>
    </source>
</reference>
<feature type="transmembrane region" description="Helical" evidence="2">
    <location>
        <begin position="46"/>
        <end position="64"/>
    </location>
</feature>
<evidence type="ECO:0000313" key="3">
    <source>
        <dbReference type="EMBL" id="RGA03817.1"/>
    </source>
</evidence>
<name>A0ABX9LIN7_9ACTN</name>
<evidence type="ECO:0000256" key="1">
    <source>
        <dbReference type="SAM" id="MobiDB-lite"/>
    </source>
</evidence>
<feature type="region of interest" description="Disordered" evidence="1">
    <location>
        <begin position="75"/>
        <end position="113"/>
    </location>
</feature>
<evidence type="ECO:0000313" key="4">
    <source>
        <dbReference type="Proteomes" id="UP000262538"/>
    </source>
</evidence>
<keyword evidence="4" id="KW-1185">Reference proteome</keyword>
<feature type="compositionally biased region" description="Basic and acidic residues" evidence="1">
    <location>
        <begin position="104"/>
        <end position="113"/>
    </location>
</feature>
<proteinExistence type="predicted"/>
<dbReference type="Proteomes" id="UP000262538">
    <property type="component" value="Unassembled WGS sequence"/>
</dbReference>
<feature type="compositionally biased region" description="Low complexity" evidence="1">
    <location>
        <begin position="75"/>
        <end position="87"/>
    </location>
</feature>